<dbReference type="GO" id="GO:0050660">
    <property type="term" value="F:flavin adenine dinucleotide binding"/>
    <property type="evidence" value="ECO:0007669"/>
    <property type="project" value="InterPro"/>
</dbReference>
<dbReference type="STRING" id="401625.A0A0P1BC25"/>
<keyword evidence="4" id="KW-0560">Oxidoreductase</keyword>
<comment type="similarity">
    <text evidence="1">Belongs to the FMO family.</text>
</comment>
<dbReference type="SUPFAM" id="SSF51735">
    <property type="entry name" value="NAD(P)-binding Rossmann-fold domains"/>
    <property type="match status" value="1"/>
</dbReference>
<dbReference type="InterPro" id="IPR036291">
    <property type="entry name" value="NAD(P)-bd_dom_sf"/>
</dbReference>
<dbReference type="GO" id="GO:0050661">
    <property type="term" value="F:NADP binding"/>
    <property type="evidence" value="ECO:0007669"/>
    <property type="project" value="InterPro"/>
</dbReference>
<dbReference type="InterPro" id="IPR050346">
    <property type="entry name" value="FMO-like"/>
</dbReference>
<dbReference type="OrthoDB" id="66881at2759"/>
<sequence>MAKVGPVRVSVSSLDPLGIVSLMYQAIQVLIAWFFAPLPPSAQQAQKPLAKIAVIGAGITGVSTAAHLAGHGFDVTIFEAGSEEKLGGIWANVNSSSGLQISSILYRWHPLVRWSKGYPKRDEILANVKRVWTRYGLDKKTRFNTPVQSVTRHKSSTDPAERGSAKWIINGDETQVFDGISVNVGTCGKPKRMELPGQEKFKGQIVHSSELDDVELSGKKVLVVGGGASGVEALELAVEKQSETAIILARSDKWIIPRFTLVDILLALQPFGRETITSKIPEFLLKKLHYRDLEEKMAPTQGFYQDTPIVNTSCLEHIREGRADYERGDVLELTSDGIEFNKRKRGQKKETTGEKVHYDADVIVVATGFEKPKIDFLPDDLFPGEYVRPNMYLQVFPVEDSTVLCTNSTFQAAVGTVGHVHIGIYARILALFVLEPETRPVPKDMRLWVDLIRWVKENAPGGELSFFTYMELCIWLVTFLFFRWTRIQFFFFVLFGLGFWSRDQASDGKPAGKPRFHLSITKLIPHYRRKVITSRETKASANKKKSRGEAVKH</sequence>
<reference evidence="6 7" key="1">
    <citation type="submission" date="2014-09" db="EMBL/GenBank/DDBJ databases">
        <authorList>
            <person name="Magalhaes I.L.F."/>
            <person name="Oliveira U."/>
            <person name="Santos F.R."/>
            <person name="Vidigal T.H.D.A."/>
            <person name="Brescovit A.D."/>
            <person name="Santos A.J."/>
        </authorList>
    </citation>
    <scope>NUCLEOTIDE SEQUENCE [LARGE SCALE GENOMIC DNA]</scope>
</reference>
<name>A0A0P1BC25_9BASI</name>
<evidence type="ECO:0000256" key="3">
    <source>
        <dbReference type="ARBA" id="ARBA00022827"/>
    </source>
</evidence>
<dbReference type="InterPro" id="IPR036188">
    <property type="entry name" value="FAD/NAD-bd_sf"/>
</dbReference>
<dbReference type="Pfam" id="PF00743">
    <property type="entry name" value="FMO-like"/>
    <property type="match status" value="1"/>
</dbReference>
<dbReference type="GO" id="GO:0004499">
    <property type="term" value="F:N,N-dimethylaniline monooxygenase activity"/>
    <property type="evidence" value="ECO:0007669"/>
    <property type="project" value="InterPro"/>
</dbReference>
<dbReference type="PRINTS" id="PR00368">
    <property type="entry name" value="FADPNR"/>
</dbReference>
<proteinExistence type="inferred from homology"/>
<evidence type="ECO:0000256" key="4">
    <source>
        <dbReference type="ARBA" id="ARBA00023002"/>
    </source>
</evidence>
<evidence type="ECO:0000256" key="2">
    <source>
        <dbReference type="ARBA" id="ARBA00022630"/>
    </source>
</evidence>
<evidence type="ECO:0000313" key="7">
    <source>
        <dbReference type="Proteomes" id="UP000054845"/>
    </source>
</evidence>
<keyword evidence="7" id="KW-1185">Reference proteome</keyword>
<dbReference type="PRINTS" id="PR00411">
    <property type="entry name" value="PNDRDTASEI"/>
</dbReference>
<protein>
    <submittedName>
        <fullName evidence="6">Fad nad-binding domain-containing protein</fullName>
    </submittedName>
</protein>
<organism evidence="6 7">
    <name type="scientific">Ceraceosorus bombacis</name>
    <dbReference type="NCBI Taxonomy" id="401625"/>
    <lineage>
        <taxon>Eukaryota</taxon>
        <taxon>Fungi</taxon>
        <taxon>Dikarya</taxon>
        <taxon>Basidiomycota</taxon>
        <taxon>Ustilaginomycotina</taxon>
        <taxon>Exobasidiomycetes</taxon>
        <taxon>Ceraceosorales</taxon>
        <taxon>Ceraceosoraceae</taxon>
        <taxon>Ceraceosorus</taxon>
    </lineage>
</organism>
<keyword evidence="5" id="KW-0472">Membrane</keyword>
<dbReference type="EMBL" id="CCYA01000221">
    <property type="protein sequence ID" value="CEH13613.1"/>
    <property type="molecule type" value="Genomic_DNA"/>
</dbReference>
<keyword evidence="5" id="KW-1133">Transmembrane helix</keyword>
<evidence type="ECO:0000256" key="1">
    <source>
        <dbReference type="ARBA" id="ARBA00009183"/>
    </source>
</evidence>
<evidence type="ECO:0000313" key="6">
    <source>
        <dbReference type="EMBL" id="CEH13613.1"/>
    </source>
</evidence>
<evidence type="ECO:0000256" key="5">
    <source>
        <dbReference type="SAM" id="Phobius"/>
    </source>
</evidence>
<dbReference type="SUPFAM" id="SSF51905">
    <property type="entry name" value="FAD/NAD(P)-binding domain"/>
    <property type="match status" value="1"/>
</dbReference>
<dbReference type="Gene3D" id="3.50.50.60">
    <property type="entry name" value="FAD/NAD(P)-binding domain"/>
    <property type="match status" value="1"/>
</dbReference>
<dbReference type="AlphaFoldDB" id="A0A0P1BC25"/>
<feature type="transmembrane region" description="Helical" evidence="5">
    <location>
        <begin position="474"/>
        <end position="500"/>
    </location>
</feature>
<keyword evidence="2" id="KW-0285">Flavoprotein</keyword>
<keyword evidence="5" id="KW-0812">Transmembrane</keyword>
<accession>A0A0P1BC25</accession>
<dbReference type="InterPro" id="IPR020946">
    <property type="entry name" value="Flavin_mOase-like"/>
</dbReference>
<dbReference type="Proteomes" id="UP000054845">
    <property type="component" value="Unassembled WGS sequence"/>
</dbReference>
<keyword evidence="3" id="KW-0274">FAD</keyword>
<dbReference type="PANTHER" id="PTHR23023">
    <property type="entry name" value="DIMETHYLANILINE MONOOXYGENASE"/>
    <property type="match status" value="1"/>
</dbReference>